<dbReference type="AlphaFoldDB" id="A0A0W8D692"/>
<accession>A0A0W8D692</accession>
<proteinExistence type="predicted"/>
<protein>
    <submittedName>
        <fullName evidence="1">Intraflagellar transport protein 81</fullName>
    </submittedName>
</protein>
<gene>
    <name evidence="1" type="ORF">AM588_10003426</name>
</gene>
<reference evidence="1 2" key="1">
    <citation type="submission" date="2015-11" db="EMBL/GenBank/DDBJ databases">
        <title>Genomes and virulence difference between two physiological races of Phytophthora nicotianae.</title>
        <authorList>
            <person name="Liu H."/>
            <person name="Ma X."/>
            <person name="Yu H."/>
            <person name="Fang D."/>
            <person name="Li Y."/>
            <person name="Wang X."/>
            <person name="Wang W."/>
            <person name="Dong Y."/>
            <person name="Xiao B."/>
        </authorList>
    </citation>
    <scope>NUCLEOTIDE SEQUENCE [LARGE SCALE GENOMIC DNA]</scope>
    <source>
        <strain evidence="2">race 1</strain>
    </source>
</reference>
<dbReference type="Proteomes" id="UP000054636">
    <property type="component" value="Unassembled WGS sequence"/>
</dbReference>
<evidence type="ECO:0000313" key="2">
    <source>
        <dbReference type="Proteomes" id="UP000054636"/>
    </source>
</evidence>
<evidence type="ECO:0000313" key="1">
    <source>
        <dbReference type="EMBL" id="KUF91676.1"/>
    </source>
</evidence>
<organism evidence="1 2">
    <name type="scientific">Phytophthora nicotianae</name>
    <name type="common">Potato buckeye rot agent</name>
    <name type="synonym">Phytophthora parasitica</name>
    <dbReference type="NCBI Taxonomy" id="4792"/>
    <lineage>
        <taxon>Eukaryota</taxon>
        <taxon>Sar</taxon>
        <taxon>Stramenopiles</taxon>
        <taxon>Oomycota</taxon>
        <taxon>Peronosporomycetes</taxon>
        <taxon>Peronosporales</taxon>
        <taxon>Peronosporaceae</taxon>
        <taxon>Phytophthora</taxon>
    </lineage>
</organism>
<name>A0A0W8D692_PHYNI</name>
<comment type="caution">
    <text evidence="1">The sequence shown here is derived from an EMBL/GenBank/DDBJ whole genome shotgun (WGS) entry which is preliminary data.</text>
</comment>
<sequence>MKIQSRELCTLKGIECWHQHRAFYEHENHLANVGSPKERVFTLAMKTQSRTIITDGVKLARIRNSLIDQFSMDRSTVPELKTIQNFVYNYKRSTLINTDFVDDVISLAMESRYCPELDDLTPFSFGYKLDNDGNPVLGDGNDEDPFILAFSTKYMLRQLDRSPGEFVFHMDASFKLTTK</sequence>
<dbReference type="EMBL" id="LNFP01000550">
    <property type="protein sequence ID" value="KUF91676.1"/>
    <property type="molecule type" value="Genomic_DNA"/>
</dbReference>